<dbReference type="PROSITE" id="PS50885">
    <property type="entry name" value="HAMP"/>
    <property type="match status" value="3"/>
</dbReference>
<dbReference type="STRING" id="1137138.A0A067PE89"/>
<evidence type="ECO:0000259" key="4">
    <source>
        <dbReference type="PROSITE" id="PS50885"/>
    </source>
</evidence>
<dbReference type="SUPFAM" id="SSF58104">
    <property type="entry name" value="Methyl-accepting chemotaxis protein (MCP) signaling domain"/>
    <property type="match status" value="1"/>
</dbReference>
<dbReference type="HOGENOM" id="CLU_024262_0_0_1"/>
<evidence type="ECO:0000256" key="3">
    <source>
        <dbReference type="SAM" id="MobiDB-lite"/>
    </source>
</evidence>
<dbReference type="CDD" id="cd06225">
    <property type="entry name" value="HAMP"/>
    <property type="match status" value="1"/>
</dbReference>
<feature type="domain" description="HAMP" evidence="4">
    <location>
        <begin position="293"/>
        <end position="345"/>
    </location>
</feature>
<evidence type="ECO:0000313" key="5">
    <source>
        <dbReference type="EMBL" id="KDQ34191.1"/>
    </source>
</evidence>
<dbReference type="EMBL" id="KL198004">
    <property type="protein sequence ID" value="KDQ34191.1"/>
    <property type="molecule type" value="Genomic_DNA"/>
</dbReference>
<feature type="region of interest" description="Disordered" evidence="3">
    <location>
        <begin position="62"/>
        <end position="84"/>
    </location>
</feature>
<dbReference type="Proteomes" id="UP000027073">
    <property type="component" value="Unassembled WGS sequence"/>
</dbReference>
<evidence type="ECO:0000313" key="6">
    <source>
        <dbReference type="Proteomes" id="UP000027073"/>
    </source>
</evidence>
<keyword evidence="2" id="KW-0902">Two-component regulatory system</keyword>
<feature type="domain" description="HAMP" evidence="4">
    <location>
        <begin position="200"/>
        <end position="253"/>
    </location>
</feature>
<organism evidence="5 6">
    <name type="scientific">Pleurotus ostreatus (strain PC15)</name>
    <name type="common">Oyster mushroom</name>
    <dbReference type="NCBI Taxonomy" id="1137138"/>
    <lineage>
        <taxon>Eukaryota</taxon>
        <taxon>Fungi</taxon>
        <taxon>Dikarya</taxon>
        <taxon>Basidiomycota</taxon>
        <taxon>Agaricomycotina</taxon>
        <taxon>Agaricomycetes</taxon>
        <taxon>Agaricomycetidae</taxon>
        <taxon>Agaricales</taxon>
        <taxon>Pleurotineae</taxon>
        <taxon>Pleurotaceae</taxon>
        <taxon>Pleurotus</taxon>
    </lineage>
</organism>
<sequence length="537" mass="57416">MASDNAALDHPFLSYLAALLSVYELGPDARAPPPYDGPSDLQTDAIVGSLTSIVKRMYQAEASERNEVQEAPSQPPSSTSPGSVRHINISTALDVMSTPEGALATDKIPDIRSDASSDITPIAEREVAVNYASSTSVSALAAASIRYDLVACPTCGKAITDPLPASGQPSLCNLSALPSNSPLVSEAELESGLSAAEELELLKVQVVEVARVCNAVSSGDLSQRIAFPVHSIVIVEVKDAINKMVDKLDQFSKEVIRVTLDVGSQGELGGQIHVPDAEGVWYELARNLNQMCYSMTNQVRSIAEAIKAIAKGDLTHRIQIDARGEMLDLKATVNGMTEILSGFAGEVARVTRSIGTEGRLGVQARTNNLGGTWRYLTDSVNIMAANLTLQVRTIASAMTAVTRGDLTQKITGLTVSGEMLELVNTINDMLVQLVVFAREIKKVTREVGIEGMRVGVQAEVGNVQGIWQEIILSLNMMASNLTTQHRDFTQVSVMGGDSSKFVTVETRGESDSLKTQIDQMIVLRTNSQENSSAPTDL</sequence>
<dbReference type="InterPro" id="IPR003660">
    <property type="entry name" value="HAMP_dom"/>
</dbReference>
<dbReference type="InParanoid" id="A0A067PE89"/>
<reference evidence="6" key="1">
    <citation type="journal article" date="2014" name="Proc. Natl. Acad. Sci. U.S.A.">
        <title>Extensive sampling of basidiomycete genomes demonstrates inadequacy of the white-rot/brown-rot paradigm for wood decay fungi.</title>
        <authorList>
            <person name="Riley R."/>
            <person name="Salamov A.A."/>
            <person name="Brown D.W."/>
            <person name="Nagy L.G."/>
            <person name="Floudas D."/>
            <person name="Held B.W."/>
            <person name="Levasseur A."/>
            <person name="Lombard V."/>
            <person name="Morin E."/>
            <person name="Otillar R."/>
            <person name="Lindquist E.A."/>
            <person name="Sun H."/>
            <person name="LaButti K.M."/>
            <person name="Schmutz J."/>
            <person name="Jabbour D."/>
            <person name="Luo H."/>
            <person name="Baker S.E."/>
            <person name="Pisabarro A.G."/>
            <person name="Walton J.D."/>
            <person name="Blanchette R.A."/>
            <person name="Henrissat B."/>
            <person name="Martin F."/>
            <person name="Cullen D."/>
            <person name="Hibbett D.S."/>
            <person name="Grigoriev I.V."/>
        </authorList>
    </citation>
    <scope>NUCLEOTIDE SEQUENCE [LARGE SCALE GENOMIC DNA]</scope>
    <source>
        <strain evidence="6">PC15</strain>
    </source>
</reference>
<dbReference type="SMART" id="SM00304">
    <property type="entry name" value="HAMP"/>
    <property type="match status" value="3"/>
</dbReference>
<dbReference type="Pfam" id="PF00672">
    <property type="entry name" value="HAMP"/>
    <property type="match status" value="2"/>
</dbReference>
<dbReference type="GO" id="GO:0000160">
    <property type="term" value="P:phosphorelay signal transduction system"/>
    <property type="evidence" value="ECO:0007669"/>
    <property type="project" value="UniProtKB-KW"/>
</dbReference>
<feature type="domain" description="HAMP" evidence="4">
    <location>
        <begin position="385"/>
        <end position="438"/>
    </location>
</feature>
<gene>
    <name evidence="5" type="ORF">PLEOSDRAFT_1100120</name>
</gene>
<dbReference type="VEuPathDB" id="FungiDB:PLEOSDRAFT_1100120"/>
<keyword evidence="1" id="KW-0597">Phosphoprotein</keyword>
<accession>A0A067PE89</accession>
<proteinExistence type="predicted"/>
<name>A0A067PE89_PLEO1</name>
<evidence type="ECO:0000256" key="2">
    <source>
        <dbReference type="ARBA" id="ARBA00023012"/>
    </source>
</evidence>
<dbReference type="AlphaFoldDB" id="A0A067PE89"/>
<dbReference type="Gene3D" id="1.20.120.1530">
    <property type="match status" value="2"/>
</dbReference>
<dbReference type="PANTHER" id="PTHR45339">
    <property type="entry name" value="HYBRID SIGNAL TRANSDUCTION HISTIDINE KINASE J"/>
    <property type="match status" value="1"/>
</dbReference>
<evidence type="ECO:0000256" key="1">
    <source>
        <dbReference type="ARBA" id="ARBA00022553"/>
    </source>
</evidence>
<dbReference type="OrthoDB" id="10266508at2759"/>
<protein>
    <recommendedName>
        <fullName evidence="4">HAMP domain-containing protein</fullName>
    </recommendedName>
</protein>
<dbReference type="GO" id="GO:0016020">
    <property type="term" value="C:membrane"/>
    <property type="evidence" value="ECO:0007669"/>
    <property type="project" value="InterPro"/>
</dbReference>
<dbReference type="PANTHER" id="PTHR45339:SF1">
    <property type="entry name" value="HYBRID SIGNAL TRANSDUCTION HISTIDINE KINASE J"/>
    <property type="match status" value="1"/>
</dbReference>